<evidence type="ECO:0008006" key="4">
    <source>
        <dbReference type="Google" id="ProtNLM"/>
    </source>
</evidence>
<dbReference type="InterPro" id="IPR021345">
    <property type="entry name" value="DUF2961"/>
</dbReference>
<dbReference type="RefSeq" id="WP_182532717.1">
    <property type="nucleotide sequence ID" value="NZ_JACGXL010000007.1"/>
</dbReference>
<dbReference type="AlphaFoldDB" id="A0A839F3R1"/>
<feature type="chain" id="PRO_5032941285" description="DUF2961 family protein" evidence="1">
    <location>
        <begin position="21"/>
        <end position="685"/>
    </location>
</feature>
<gene>
    <name evidence="2" type="ORF">FHW12_003929</name>
</gene>
<evidence type="ECO:0000256" key="1">
    <source>
        <dbReference type="SAM" id="SignalP"/>
    </source>
</evidence>
<organism evidence="2 3">
    <name type="scientific">Dokdonella fugitiva</name>
    <dbReference type="NCBI Taxonomy" id="328517"/>
    <lineage>
        <taxon>Bacteria</taxon>
        <taxon>Pseudomonadati</taxon>
        <taxon>Pseudomonadota</taxon>
        <taxon>Gammaproteobacteria</taxon>
        <taxon>Lysobacterales</taxon>
        <taxon>Rhodanobacteraceae</taxon>
        <taxon>Dokdonella</taxon>
    </lineage>
</organism>
<feature type="signal peptide" evidence="1">
    <location>
        <begin position="1"/>
        <end position="20"/>
    </location>
</feature>
<protein>
    <recommendedName>
        <fullName evidence="4">DUF2961 family protein</fullName>
    </recommendedName>
</protein>
<evidence type="ECO:0000313" key="3">
    <source>
        <dbReference type="Proteomes" id="UP000550401"/>
    </source>
</evidence>
<sequence length="685" mass="72013">MRRRPLLAIALGSVAAAAHASGLPWETWESPARLAAIDADDVVLERSSHCLDGCRYDRSNAGAEGAAANPYPLRWLYRDGDEVVVLDERGPGALTRFWLTTGFGTSMCIDPAIRVRLYLDGAAMPTLDLPLAALFDGSTPPFTPPLALDRLQSSGGYVSHVPIAYAQSLRVALAGADDGGSNPCTGNAQRLLWFQLQFHRIAPGTPVASFLAGHDEPAWRAFLAHAGDDPWNAMLLPQVATTNLAPGGSATLATRSGPGWLRGIRLRLPRSAYAALSLRVSVDGVLAIDVPLADFFAAPTDAQAPARGVFVGEDAGGWLYAWWPMPFVEDVAIALAADAALPAAVAIDSALVFDAAPVPAEAGRFEARLVDTCSAASAITLDHATGAGRIVGVAARHRADGVSTRGYLEGDERARVDGAFAPAWYGTGVEDFYDGGFYFDRGVFAGPLAGATVVDTDGSGSTVAYRLMPTAPLTYASALHLEQEAGYAPSAPVPTCVRSVVYAYRRDTPLLIGYDAFEIGDAAAAAAHAYVRSATASCAPLAASFEDEPPTARSALACAYGDGSSHFHFRVADAQSPLRLRRTFDAGAGVPGEQAGSAAAMIFINGLAAGAFAPAPANPSRRWQQQEALLDVAAGTTDFDVVVVPEFRAYANVFAESRWELRGRWKDAIFADGFDAPPARVLAPP</sequence>
<comment type="caution">
    <text evidence="2">The sequence shown here is derived from an EMBL/GenBank/DDBJ whole genome shotgun (WGS) entry which is preliminary data.</text>
</comment>
<name>A0A839F3R1_9GAMM</name>
<dbReference type="Proteomes" id="UP000550401">
    <property type="component" value="Unassembled WGS sequence"/>
</dbReference>
<dbReference type="Pfam" id="PF11175">
    <property type="entry name" value="DUF2961"/>
    <property type="match status" value="1"/>
</dbReference>
<reference evidence="2 3" key="1">
    <citation type="submission" date="2020-07" db="EMBL/GenBank/DDBJ databases">
        <title>Genomic Encyclopedia of Type Strains, Phase IV (KMG-V): Genome sequencing to study the core and pangenomes of soil and plant-associated prokaryotes.</title>
        <authorList>
            <person name="Whitman W."/>
        </authorList>
    </citation>
    <scope>NUCLEOTIDE SEQUENCE [LARGE SCALE GENOMIC DNA]</scope>
    <source>
        <strain evidence="2 3">RH2WT43</strain>
    </source>
</reference>
<dbReference type="Gene3D" id="2.60.120.1390">
    <property type="match status" value="3"/>
</dbReference>
<accession>A0A839F3R1</accession>
<dbReference type="EMBL" id="JACGXL010000007">
    <property type="protein sequence ID" value="MBA8889683.1"/>
    <property type="molecule type" value="Genomic_DNA"/>
</dbReference>
<evidence type="ECO:0000313" key="2">
    <source>
        <dbReference type="EMBL" id="MBA8889683.1"/>
    </source>
</evidence>
<keyword evidence="3" id="KW-1185">Reference proteome</keyword>
<keyword evidence="1" id="KW-0732">Signal</keyword>
<proteinExistence type="predicted"/>